<dbReference type="PANTHER" id="PTHR21325:SF31">
    <property type="entry name" value="GH22081P-RELATED"/>
    <property type="match status" value="1"/>
</dbReference>
<dbReference type="EMBL" id="KQ965745">
    <property type="protein sequence ID" value="KXS17783.1"/>
    <property type="molecule type" value="Genomic_DNA"/>
</dbReference>
<organism evidence="2 3">
    <name type="scientific">Gonapodya prolifera (strain JEL478)</name>
    <name type="common">Monoblepharis prolifera</name>
    <dbReference type="NCBI Taxonomy" id="1344416"/>
    <lineage>
        <taxon>Eukaryota</taxon>
        <taxon>Fungi</taxon>
        <taxon>Fungi incertae sedis</taxon>
        <taxon>Chytridiomycota</taxon>
        <taxon>Chytridiomycota incertae sedis</taxon>
        <taxon>Monoblepharidomycetes</taxon>
        <taxon>Monoblepharidales</taxon>
        <taxon>Gonapodyaceae</taxon>
        <taxon>Gonapodya</taxon>
    </lineage>
</organism>
<feature type="chain" id="PRO_5007296307" description="Carbohydrate esterase family 16 protein" evidence="1">
    <location>
        <begin position="27"/>
        <end position="406"/>
    </location>
</feature>
<protein>
    <recommendedName>
        <fullName evidence="4">Carbohydrate esterase family 16 protein</fullName>
    </recommendedName>
</protein>
<evidence type="ECO:0008006" key="4">
    <source>
        <dbReference type="Google" id="ProtNLM"/>
    </source>
</evidence>
<proteinExistence type="predicted"/>
<keyword evidence="1" id="KW-0732">Signal</keyword>
<evidence type="ECO:0000313" key="3">
    <source>
        <dbReference type="Proteomes" id="UP000070544"/>
    </source>
</evidence>
<dbReference type="OMA" id="HPLYCAC"/>
<dbReference type="STRING" id="1344416.A0A139AMN4"/>
<reference evidence="2 3" key="1">
    <citation type="journal article" date="2015" name="Genome Biol. Evol.">
        <title>Phylogenomic analyses indicate that early fungi evolved digesting cell walls of algal ancestors of land plants.</title>
        <authorList>
            <person name="Chang Y."/>
            <person name="Wang S."/>
            <person name="Sekimoto S."/>
            <person name="Aerts A.L."/>
            <person name="Choi C."/>
            <person name="Clum A."/>
            <person name="LaButti K.M."/>
            <person name="Lindquist E.A."/>
            <person name="Yee Ngan C."/>
            <person name="Ohm R.A."/>
            <person name="Salamov A.A."/>
            <person name="Grigoriev I.V."/>
            <person name="Spatafora J.W."/>
            <person name="Berbee M.L."/>
        </authorList>
    </citation>
    <scope>NUCLEOTIDE SEQUENCE [LARGE SCALE GENOMIC DNA]</scope>
    <source>
        <strain evidence="2 3">JEL478</strain>
    </source>
</reference>
<sequence length="406" mass="44248">MERSSHTVSRLLTAALLASCLALVNAASQLDISQCPSLKPRTTKPTSVHDLRIDDFKVIAALGDSITAAFSAKQSNPIAVTLENRGISYAIGGDSKYLTLPNLISRYNTDLTGPSIGDHLVELCFGPLCPPYQYRPLLDKFNAAQSGALISNIAHELNDYLLPVMKLTPGIDWDNDWKIITIFIMSNDLCLSCDITGPINTFFLSPSDFSAELLDVLTTIRANIPRVLVNVVQGLHVSGVWDLTKNDPNCIIKRSLGLAIECTCAFPLGDSAAGKALRAQTDAQADAYNAEIAKLRESFLPGGSNYDAKYNNTFAMVVEPALSGLDIPQFPSNMLSALDCFHPSDRAHGMFASYMWNNLHKPYADKLRKPGKVTTTWKTPGFSTPKYGLSEIPLFCPTDDSRIPTN</sequence>
<dbReference type="InterPro" id="IPR036514">
    <property type="entry name" value="SGNH_hydro_sf"/>
</dbReference>
<gene>
    <name evidence="2" type="ORF">M427DRAFT_54372</name>
</gene>
<dbReference type="InterPro" id="IPR001087">
    <property type="entry name" value="GDSL"/>
</dbReference>
<dbReference type="Proteomes" id="UP000070544">
    <property type="component" value="Unassembled WGS sequence"/>
</dbReference>
<dbReference type="InterPro" id="IPR038885">
    <property type="entry name" value="PLB1"/>
</dbReference>
<dbReference type="AlphaFoldDB" id="A0A139AMN4"/>
<dbReference type="GO" id="GO:0004620">
    <property type="term" value="F:phospholipase activity"/>
    <property type="evidence" value="ECO:0007669"/>
    <property type="project" value="InterPro"/>
</dbReference>
<feature type="signal peptide" evidence="1">
    <location>
        <begin position="1"/>
        <end position="26"/>
    </location>
</feature>
<dbReference type="Gene3D" id="3.40.50.1110">
    <property type="entry name" value="SGNH hydrolase"/>
    <property type="match status" value="1"/>
</dbReference>
<evidence type="ECO:0000256" key="1">
    <source>
        <dbReference type="SAM" id="SignalP"/>
    </source>
</evidence>
<keyword evidence="3" id="KW-1185">Reference proteome</keyword>
<dbReference type="Pfam" id="PF00657">
    <property type="entry name" value="Lipase_GDSL"/>
    <property type="match status" value="1"/>
</dbReference>
<name>A0A139AMN4_GONPJ</name>
<dbReference type="GO" id="GO:0006644">
    <property type="term" value="P:phospholipid metabolic process"/>
    <property type="evidence" value="ECO:0007669"/>
    <property type="project" value="TreeGrafter"/>
</dbReference>
<evidence type="ECO:0000313" key="2">
    <source>
        <dbReference type="EMBL" id="KXS17783.1"/>
    </source>
</evidence>
<accession>A0A139AMN4</accession>
<dbReference type="OrthoDB" id="10265800at2759"/>
<dbReference type="PANTHER" id="PTHR21325">
    <property type="entry name" value="PHOSPHOLIPASE B, PLB1"/>
    <property type="match status" value="1"/>
</dbReference>
<dbReference type="SUPFAM" id="SSF52266">
    <property type="entry name" value="SGNH hydrolase"/>
    <property type="match status" value="1"/>
</dbReference>